<dbReference type="AlphaFoldDB" id="A0ABD1TXM3"/>
<dbReference type="Pfam" id="PF08263">
    <property type="entry name" value="LRRNT_2"/>
    <property type="match status" value="1"/>
</dbReference>
<dbReference type="SUPFAM" id="SSF52058">
    <property type="entry name" value="L domain-like"/>
    <property type="match status" value="1"/>
</dbReference>
<evidence type="ECO:0000256" key="3">
    <source>
        <dbReference type="ARBA" id="ARBA00022737"/>
    </source>
</evidence>
<keyword evidence="2" id="KW-0732">Signal</keyword>
<dbReference type="InterPro" id="IPR053211">
    <property type="entry name" value="DNA_repair-toleration"/>
</dbReference>
<protein>
    <submittedName>
        <fullName evidence="5">LRR receptor-like serine/threonine-protein kinase EFR</fullName>
    </submittedName>
</protein>
<dbReference type="EMBL" id="JBFOLK010000004">
    <property type="protein sequence ID" value="KAL2517483.1"/>
    <property type="molecule type" value="Genomic_DNA"/>
</dbReference>
<dbReference type="PANTHER" id="PTHR48060">
    <property type="entry name" value="DNA DAMAGE-REPAIR/TOLERATION PROTEIN DRT100"/>
    <property type="match status" value="1"/>
</dbReference>
<proteinExistence type="predicted"/>
<dbReference type="Gene3D" id="3.80.10.10">
    <property type="entry name" value="Ribonuclease Inhibitor"/>
    <property type="match status" value="1"/>
</dbReference>
<gene>
    <name evidence="5" type="ORF">Adt_13730</name>
</gene>
<dbReference type="InterPro" id="IPR032675">
    <property type="entry name" value="LRR_dom_sf"/>
</dbReference>
<evidence type="ECO:0000259" key="4">
    <source>
        <dbReference type="Pfam" id="PF08263"/>
    </source>
</evidence>
<feature type="domain" description="Leucine-rich repeat-containing N-terminal plant-type" evidence="4">
    <location>
        <begin position="13"/>
        <end position="46"/>
    </location>
</feature>
<accession>A0ABD1TXM3</accession>
<dbReference type="InterPro" id="IPR013210">
    <property type="entry name" value="LRR_N_plant-typ"/>
</dbReference>
<reference evidence="6" key="1">
    <citation type="submission" date="2024-07" db="EMBL/GenBank/DDBJ databases">
        <title>Two chromosome-level genome assemblies of Korean endemic species Abeliophyllum distichum and Forsythia ovata (Oleaceae).</title>
        <authorList>
            <person name="Jang H."/>
        </authorList>
    </citation>
    <scope>NUCLEOTIDE SEQUENCE [LARGE SCALE GENOMIC DNA]</scope>
</reference>
<organism evidence="5 6">
    <name type="scientific">Abeliophyllum distichum</name>
    <dbReference type="NCBI Taxonomy" id="126358"/>
    <lineage>
        <taxon>Eukaryota</taxon>
        <taxon>Viridiplantae</taxon>
        <taxon>Streptophyta</taxon>
        <taxon>Embryophyta</taxon>
        <taxon>Tracheophyta</taxon>
        <taxon>Spermatophyta</taxon>
        <taxon>Magnoliopsida</taxon>
        <taxon>eudicotyledons</taxon>
        <taxon>Gunneridae</taxon>
        <taxon>Pentapetalae</taxon>
        <taxon>asterids</taxon>
        <taxon>lamiids</taxon>
        <taxon>Lamiales</taxon>
        <taxon>Oleaceae</taxon>
        <taxon>Forsythieae</taxon>
        <taxon>Abeliophyllum</taxon>
    </lineage>
</organism>
<evidence type="ECO:0000256" key="1">
    <source>
        <dbReference type="ARBA" id="ARBA00022614"/>
    </source>
</evidence>
<keyword evidence="3" id="KW-0677">Repeat</keyword>
<evidence type="ECO:0000313" key="6">
    <source>
        <dbReference type="Proteomes" id="UP001604336"/>
    </source>
</evidence>
<dbReference type="Proteomes" id="UP001604336">
    <property type="component" value="Unassembled WGS sequence"/>
</dbReference>
<comment type="caution">
    <text evidence="5">The sequence shown here is derived from an EMBL/GenBank/DDBJ whole genome shotgun (WGS) entry which is preliminary data.</text>
</comment>
<dbReference type="PANTHER" id="PTHR48060:SF21">
    <property type="entry name" value="L DOMAIN-LIKE PROTEIN"/>
    <property type="match status" value="1"/>
</dbReference>
<evidence type="ECO:0000313" key="5">
    <source>
        <dbReference type="EMBL" id="KAL2517483.1"/>
    </source>
</evidence>
<name>A0ABD1TXM3_9LAMI</name>
<keyword evidence="1" id="KW-0433">Leucine-rich repeat</keyword>
<evidence type="ECO:0000256" key="2">
    <source>
        <dbReference type="ARBA" id="ARBA00022729"/>
    </source>
</evidence>
<keyword evidence="6" id="KW-1185">Reference proteome</keyword>
<sequence length="164" mass="18498">MPQFFGTESDAIPLLAFKSQLNQESPVFLDSWNETVRFCKWPGITCAHKSQRISKLDLARKNLIGNMSIPLGKSSSLLILQKISSMTEFPQNLVDYLGLQNKNLSFNLLEREITGNLLNCSNLEILVLDNNKFTNQIPIQVGSLSRLEKLYLGSNNFTETCQTL</sequence>